<feature type="region of interest" description="Disordered" evidence="3">
    <location>
        <begin position="172"/>
        <end position="191"/>
    </location>
</feature>
<evidence type="ECO:0000256" key="3">
    <source>
        <dbReference type="SAM" id="MobiDB-lite"/>
    </source>
</evidence>
<evidence type="ECO:0000256" key="1">
    <source>
        <dbReference type="ARBA" id="ARBA00004613"/>
    </source>
</evidence>
<organism evidence="5 6">
    <name type="scientific">Gottschalkia acidurici (strain ATCC 7906 / DSM 604 / BCRC 14475 / CIP 104303 / KCTC 5404 / NCIMB 10678 / 9a)</name>
    <name type="common">Clostridium acidurici</name>
    <dbReference type="NCBI Taxonomy" id="1128398"/>
    <lineage>
        <taxon>Bacteria</taxon>
        <taxon>Bacillati</taxon>
        <taxon>Bacillota</taxon>
        <taxon>Tissierellia</taxon>
        <taxon>Tissierellales</taxon>
        <taxon>Gottschalkiaceae</taxon>
        <taxon>Gottschalkia</taxon>
    </lineage>
</organism>
<dbReference type="KEGG" id="cad:Curi_c25740"/>
<keyword evidence="6" id="KW-1185">Reference proteome</keyword>
<proteinExistence type="predicted"/>
<dbReference type="Proteomes" id="UP000006094">
    <property type="component" value="Chromosome"/>
</dbReference>
<dbReference type="Gene3D" id="3.20.20.370">
    <property type="entry name" value="Glycoside hydrolase/deacetylase"/>
    <property type="match status" value="1"/>
</dbReference>
<dbReference type="SUPFAM" id="SSF88713">
    <property type="entry name" value="Glycoside hydrolase/deacetylase"/>
    <property type="match status" value="1"/>
</dbReference>
<dbReference type="InterPro" id="IPR051398">
    <property type="entry name" value="Polysacch_Deacetylase"/>
</dbReference>
<dbReference type="InterPro" id="IPR011330">
    <property type="entry name" value="Glyco_hydro/deAcase_b/a-brl"/>
</dbReference>
<reference evidence="5 6" key="1">
    <citation type="journal article" date="2012" name="PLoS ONE">
        <title>The purine-utilizing bacterium Clostridium acidurici 9a: a genome-guided metabolic reconsideration.</title>
        <authorList>
            <person name="Hartwich K."/>
            <person name="Poehlein A."/>
            <person name="Daniel R."/>
        </authorList>
    </citation>
    <scope>NUCLEOTIDE SEQUENCE [LARGE SCALE GENOMIC DNA]</scope>
    <source>
        <strain evidence="6">ATCC 7906 / DSM 604 / BCRC 14475 / CIP 104303 / KCTC 5404 / NCIMB 10678 / 9a</strain>
    </source>
</reference>
<dbReference type="GO" id="GO:0005576">
    <property type="term" value="C:extracellular region"/>
    <property type="evidence" value="ECO:0007669"/>
    <property type="project" value="UniProtKB-SubCell"/>
</dbReference>
<gene>
    <name evidence="5" type="ordered locus">Curi_c25740</name>
</gene>
<dbReference type="PANTHER" id="PTHR34216:SF3">
    <property type="entry name" value="POLY-BETA-1,6-N-ACETYL-D-GLUCOSAMINE N-DEACETYLASE"/>
    <property type="match status" value="1"/>
</dbReference>
<dbReference type="PANTHER" id="PTHR34216">
    <property type="match status" value="1"/>
</dbReference>
<protein>
    <submittedName>
        <fullName evidence="5">Polysaccharide deacetylase</fullName>
    </submittedName>
</protein>
<evidence type="ECO:0000256" key="2">
    <source>
        <dbReference type="ARBA" id="ARBA00022729"/>
    </source>
</evidence>
<dbReference type="AlphaFoldDB" id="K0B256"/>
<dbReference type="GO" id="GO:0016810">
    <property type="term" value="F:hydrolase activity, acting on carbon-nitrogen (but not peptide) bonds"/>
    <property type="evidence" value="ECO:0007669"/>
    <property type="project" value="InterPro"/>
</dbReference>
<comment type="subcellular location">
    <subcellularLocation>
        <location evidence="1">Secreted</location>
    </subcellularLocation>
</comment>
<name>K0B256_GOTA9</name>
<feature type="domain" description="NodB homology" evidence="4">
    <location>
        <begin position="89"/>
        <end position="270"/>
    </location>
</feature>
<accession>K0B256</accession>
<dbReference type="STRING" id="1128398.Curi_c25740"/>
<dbReference type="CDD" id="cd10969">
    <property type="entry name" value="CE4_Ecf1_like_5s"/>
    <property type="match status" value="1"/>
</dbReference>
<dbReference type="PROSITE" id="PS51677">
    <property type="entry name" value="NODB"/>
    <property type="match status" value="1"/>
</dbReference>
<evidence type="ECO:0000313" key="5">
    <source>
        <dbReference type="EMBL" id="AFS79569.1"/>
    </source>
</evidence>
<dbReference type="InterPro" id="IPR002509">
    <property type="entry name" value="NODB_dom"/>
</dbReference>
<feature type="compositionally biased region" description="Basic and acidic residues" evidence="3">
    <location>
        <begin position="181"/>
        <end position="191"/>
    </location>
</feature>
<sequence length="270" mass="31606">MGIIVCIVLFIYGKNMFTESYKVSSTSRAIIPILMYHHVVNDESKNNLITITDKRFKEDMDYIKENGYTSISFKELIDYKEGRRKLPDRPIIITFDDGYYNNYKYAYPILKEKNMKATIFVVGSRLGIANYNNDPRYSYFSWGEGKEMYESGLVEIQPHTYNLHYYKESSDHGEGALPKSGETKEQHHDRFSKDTENIVKAIKENIGCDSYVFAYPYGKYNDTNEEVLKDMNFKVTLTTKSKYADITDELYHLKRINVPSHKKLKELLDK</sequence>
<dbReference type="eggNOG" id="COG0726">
    <property type="taxonomic scope" value="Bacteria"/>
</dbReference>
<keyword evidence="2" id="KW-0732">Signal</keyword>
<dbReference type="Pfam" id="PF01522">
    <property type="entry name" value="Polysacc_deac_1"/>
    <property type="match status" value="1"/>
</dbReference>
<dbReference type="EMBL" id="CP003326">
    <property type="protein sequence ID" value="AFS79569.1"/>
    <property type="molecule type" value="Genomic_DNA"/>
</dbReference>
<evidence type="ECO:0000259" key="4">
    <source>
        <dbReference type="PROSITE" id="PS51677"/>
    </source>
</evidence>
<dbReference type="GO" id="GO:0005975">
    <property type="term" value="P:carbohydrate metabolic process"/>
    <property type="evidence" value="ECO:0007669"/>
    <property type="project" value="InterPro"/>
</dbReference>
<evidence type="ECO:0000313" key="6">
    <source>
        <dbReference type="Proteomes" id="UP000006094"/>
    </source>
</evidence>
<dbReference type="HOGENOM" id="CLU_030024_3_1_9"/>